<dbReference type="EMBL" id="JQIF01000040">
    <property type="protein sequence ID" value="KGJ53376.1"/>
    <property type="molecule type" value="Genomic_DNA"/>
</dbReference>
<dbReference type="Proteomes" id="UP000030008">
    <property type="component" value="Unassembled WGS sequence"/>
</dbReference>
<evidence type="ECO:0000259" key="3">
    <source>
        <dbReference type="Pfam" id="PF12697"/>
    </source>
</evidence>
<dbReference type="InterPro" id="IPR051044">
    <property type="entry name" value="MAG_DAG_Lipase"/>
</dbReference>
<dbReference type="EMBL" id="WWTN01000022">
    <property type="protein sequence ID" value="MZH56641.1"/>
    <property type="molecule type" value="Genomic_DNA"/>
</dbReference>
<sequence length="295" mass="33865">MLDWLKHLLKKEELPPAVQKPVIITIHGYGRRRRNEFDNFAAWGKQDGFDIIQFDMYDLFDEQDHDWMQWVSRAKEVVDSYRDSGRDIYLAGFSMGGVIASYLAVVCPVKRLLLLAPAFSYMNVDIITGVLTKSASSLMGNEKKEEIQLPRAFYGAFTELVKNLKKYIGFVECPVFIIHGNADEVISVKSSLWAYNKIPHSRKKLILLHDGHHRLLMDPEVSWTCYQNMKLFFEGVLLPDNEPVMAEDIMGALLEEKKRREREKQSQEPALNPLRVQTDESQHTDSCQADAGAKI</sequence>
<dbReference type="Proteomes" id="UP001203972">
    <property type="component" value="Unassembled WGS sequence"/>
</dbReference>
<feature type="compositionally biased region" description="Basic and acidic residues" evidence="1">
    <location>
        <begin position="257"/>
        <end position="266"/>
    </location>
</feature>
<evidence type="ECO:0000313" key="4">
    <source>
        <dbReference type="EMBL" id="KGJ53376.1"/>
    </source>
</evidence>
<gene>
    <name evidence="4" type="ORF">CIAN88_09390</name>
    <name evidence="7" type="ORF">G4D54_11710</name>
    <name evidence="6" type="ORF">GT664_13000</name>
    <name evidence="5" type="ORF">MKC95_00170</name>
</gene>
<dbReference type="InterPro" id="IPR000073">
    <property type="entry name" value="AB_hydrolase_1"/>
</dbReference>
<evidence type="ECO:0000313" key="6">
    <source>
        <dbReference type="EMBL" id="MZH56641.1"/>
    </source>
</evidence>
<keyword evidence="5" id="KW-0378">Hydrolase</keyword>
<reference evidence="7 9" key="3">
    <citation type="submission" date="2020-02" db="EMBL/GenBank/DDBJ databases">
        <authorList>
            <person name="Kociolek L.K."/>
            <person name="Ozer E.A."/>
        </authorList>
    </citation>
    <scope>NUCLEOTIDE SEQUENCE [LARGE SCALE GENOMIC DNA]</scope>
    <source>
        <strain evidence="7 9">ATCC 14501</strain>
    </source>
</reference>
<protein>
    <submittedName>
        <fullName evidence="5">Alpha/beta hydrolase</fullName>
    </submittedName>
    <submittedName>
        <fullName evidence="4">Carboxylesterase</fullName>
    </submittedName>
</protein>
<reference evidence="6" key="2">
    <citation type="journal article" date="2019" name="Nat. Med.">
        <title>A library of human gut bacterial isolates paired with longitudinal multiomics data enables mechanistic microbiome research.</title>
        <authorList>
            <person name="Poyet M."/>
            <person name="Groussin M."/>
            <person name="Gibbons S.M."/>
            <person name="Avila-Pacheco J."/>
            <person name="Jiang X."/>
            <person name="Kearney S.M."/>
            <person name="Perrotta A.R."/>
            <person name="Berdy B."/>
            <person name="Zhao S."/>
            <person name="Lieberman T.D."/>
            <person name="Swanson P.K."/>
            <person name="Smith M."/>
            <person name="Roesemann S."/>
            <person name="Alexander J.E."/>
            <person name="Rich S.A."/>
            <person name="Livny J."/>
            <person name="Vlamakis H."/>
            <person name="Clish C."/>
            <person name="Bullock K."/>
            <person name="Deik A."/>
            <person name="Scott J."/>
            <person name="Pierce K.A."/>
            <person name="Xavier R.J."/>
            <person name="Alm E.J."/>
        </authorList>
    </citation>
    <scope>NUCLEOTIDE SEQUENCE</scope>
    <source>
        <strain evidence="6">BIOML-A12</strain>
    </source>
</reference>
<dbReference type="SUPFAM" id="SSF53474">
    <property type="entry name" value="alpha/beta-Hydrolases"/>
    <property type="match status" value="1"/>
</dbReference>
<dbReference type="GeneID" id="61926213"/>
<dbReference type="EMBL" id="JAKTMA010000001">
    <property type="protein sequence ID" value="MCR0231183.1"/>
    <property type="molecule type" value="Genomic_DNA"/>
</dbReference>
<evidence type="ECO:0000313" key="5">
    <source>
        <dbReference type="EMBL" id="MCR0231183.1"/>
    </source>
</evidence>
<organism evidence="4 8">
    <name type="scientific">Clostridium innocuum</name>
    <dbReference type="NCBI Taxonomy" id="1522"/>
    <lineage>
        <taxon>Bacteria</taxon>
        <taxon>Bacillati</taxon>
        <taxon>Bacillota</taxon>
        <taxon>Clostridia</taxon>
        <taxon>Eubacteriales</taxon>
        <taxon>Clostridiaceae</taxon>
        <taxon>Clostridium</taxon>
    </lineage>
</organism>
<dbReference type="Pfam" id="PF12146">
    <property type="entry name" value="Hydrolase_4"/>
    <property type="match status" value="1"/>
</dbReference>
<evidence type="ECO:0000313" key="8">
    <source>
        <dbReference type="Proteomes" id="UP000030008"/>
    </source>
</evidence>
<dbReference type="Proteomes" id="UP000604383">
    <property type="component" value="Unassembled WGS sequence"/>
</dbReference>
<dbReference type="PANTHER" id="PTHR11614">
    <property type="entry name" value="PHOSPHOLIPASE-RELATED"/>
    <property type="match status" value="1"/>
</dbReference>
<dbReference type="GO" id="GO:0016787">
    <property type="term" value="F:hydrolase activity"/>
    <property type="evidence" value="ECO:0007669"/>
    <property type="project" value="UniProtKB-KW"/>
</dbReference>
<evidence type="ECO:0000313" key="9">
    <source>
        <dbReference type="Proteomes" id="UP000503330"/>
    </source>
</evidence>
<dbReference type="Pfam" id="PF12697">
    <property type="entry name" value="Abhydrolase_6"/>
    <property type="match status" value="1"/>
</dbReference>
<evidence type="ECO:0000256" key="1">
    <source>
        <dbReference type="SAM" id="MobiDB-lite"/>
    </source>
</evidence>
<evidence type="ECO:0000259" key="2">
    <source>
        <dbReference type="Pfam" id="PF12146"/>
    </source>
</evidence>
<dbReference type="InterPro" id="IPR029058">
    <property type="entry name" value="AB_hydrolase_fold"/>
</dbReference>
<dbReference type="RefSeq" id="WP_002608620.1">
    <property type="nucleotide sequence ID" value="NZ_AP025565.1"/>
</dbReference>
<dbReference type="Gene3D" id="3.40.50.1820">
    <property type="entry name" value="alpha/beta hydrolase"/>
    <property type="match status" value="1"/>
</dbReference>
<accession>A0A099I787</accession>
<dbReference type="AlphaFoldDB" id="A0A099I787"/>
<reference evidence="5" key="4">
    <citation type="journal article" date="2022" name="Clin. Infect. Dis.">
        <title>Association between Clostridium innocuum and antibiotic-associated diarrhea in adults and children: A cross-sectional study and comparative genomics analysis.</title>
        <authorList>
            <person name="Cherny K.E."/>
            <person name="Muscat E.B."/>
            <person name="Balaji A."/>
            <person name="Mukherjee J."/>
            <person name="Ozer E.A."/>
            <person name="Angarone M.P."/>
            <person name="Hauser A.R."/>
            <person name="Sichel J.S."/>
            <person name="Amponsah E."/>
            <person name="Kociolek L.K."/>
        </authorList>
    </citation>
    <scope>NUCLEOTIDE SEQUENCE</scope>
    <source>
        <strain evidence="5">NU1-AC-029v</strain>
    </source>
</reference>
<proteinExistence type="predicted"/>
<dbReference type="InterPro" id="IPR022742">
    <property type="entry name" value="Hydrolase_4"/>
</dbReference>
<evidence type="ECO:0000313" key="7">
    <source>
        <dbReference type="EMBL" id="QJA03065.1"/>
    </source>
</evidence>
<feature type="domain" description="Serine aminopeptidase S33" evidence="2">
    <location>
        <begin position="155"/>
        <end position="220"/>
    </location>
</feature>
<name>A0A099I787_CLOIN</name>
<reference evidence="4 8" key="1">
    <citation type="submission" date="2014-08" db="EMBL/GenBank/DDBJ databases">
        <title>Clostridium innocuum, an unnegligible vancomycin-resistant pathogen causing extra-intestinal infections.</title>
        <authorList>
            <person name="Feng Y."/>
            <person name="Chiu C.-H."/>
        </authorList>
    </citation>
    <scope>NUCLEOTIDE SEQUENCE [LARGE SCALE GENOMIC DNA]</scope>
    <source>
        <strain evidence="4 8">AN88</strain>
    </source>
</reference>
<feature type="domain" description="AB hydrolase-1" evidence="3">
    <location>
        <begin position="48"/>
        <end position="122"/>
    </location>
</feature>
<dbReference type="Proteomes" id="UP000503330">
    <property type="component" value="Chromosome"/>
</dbReference>
<feature type="region of interest" description="Disordered" evidence="1">
    <location>
        <begin position="257"/>
        <end position="295"/>
    </location>
</feature>
<dbReference type="EMBL" id="CP048838">
    <property type="protein sequence ID" value="QJA03065.1"/>
    <property type="molecule type" value="Genomic_DNA"/>
</dbReference>